<dbReference type="Pfam" id="PF13532">
    <property type="entry name" value="2OG-FeII_Oxy_2"/>
    <property type="match status" value="1"/>
</dbReference>
<comment type="cofactor">
    <cofactor evidence="5">
        <name>Fe(2+)</name>
        <dbReference type="ChEBI" id="CHEBI:29033"/>
    </cofactor>
    <text evidence="5">Binds 1 Fe(2+) ion per subunit.</text>
</comment>
<dbReference type="PATRIC" id="fig|1121353.3.peg.171"/>
<dbReference type="eggNOG" id="COG3145">
    <property type="taxonomic scope" value="Bacteria"/>
</dbReference>
<dbReference type="EMBL" id="CP004354">
    <property type="protein sequence ID" value="AGG65619.1"/>
    <property type="molecule type" value="Genomic_DNA"/>
</dbReference>
<evidence type="ECO:0000256" key="5">
    <source>
        <dbReference type="PIRSR" id="PIRSR604574-2"/>
    </source>
</evidence>
<name>M1UIQ5_9CORY</name>
<dbReference type="SUPFAM" id="SSF51197">
    <property type="entry name" value="Clavaminate synthase-like"/>
    <property type="match status" value="1"/>
</dbReference>
<dbReference type="GO" id="GO:0005737">
    <property type="term" value="C:cytoplasm"/>
    <property type="evidence" value="ECO:0007669"/>
    <property type="project" value="TreeGrafter"/>
</dbReference>
<dbReference type="InterPro" id="IPR005123">
    <property type="entry name" value="Oxoglu/Fe-dep_dioxygenase_dom"/>
</dbReference>
<keyword evidence="8" id="KW-1185">Reference proteome</keyword>
<keyword evidence="2" id="KW-0223">Dioxygenase</keyword>
<dbReference type="Proteomes" id="UP000011760">
    <property type="component" value="Chromosome"/>
</dbReference>
<dbReference type="AlphaFoldDB" id="M1UIQ5"/>
<proteinExistence type="predicted"/>
<evidence type="ECO:0000256" key="1">
    <source>
        <dbReference type="ARBA" id="ARBA00022723"/>
    </source>
</evidence>
<dbReference type="GO" id="GO:0008198">
    <property type="term" value="F:ferrous iron binding"/>
    <property type="evidence" value="ECO:0007669"/>
    <property type="project" value="TreeGrafter"/>
</dbReference>
<evidence type="ECO:0000313" key="7">
    <source>
        <dbReference type="EMBL" id="AGG65619.1"/>
    </source>
</evidence>
<dbReference type="Gene3D" id="2.60.120.590">
    <property type="entry name" value="Alpha-ketoglutarate-dependent dioxygenase AlkB-like"/>
    <property type="match status" value="1"/>
</dbReference>
<keyword evidence="3" id="KW-0560">Oxidoreductase</keyword>
<organism evidence="7 8">
    <name type="scientific">Corynebacterium callunae DSM 20147</name>
    <dbReference type="NCBI Taxonomy" id="1121353"/>
    <lineage>
        <taxon>Bacteria</taxon>
        <taxon>Bacillati</taxon>
        <taxon>Actinomycetota</taxon>
        <taxon>Actinomycetes</taxon>
        <taxon>Mycobacteriales</taxon>
        <taxon>Corynebacteriaceae</taxon>
        <taxon>Corynebacterium</taxon>
    </lineage>
</organism>
<sequence>MPTLFDELPRPNVEVASGVVHLPNFLELNAQESLVSQSREIARSLVHTPLAMTKPKTRTGQMSVHMLTIGRHWVTDQFRYVQELDGTAVPPVPQNFVDLAQLTLDRAGELSPSLKAWSRSFRPDMVLVNYYEPTASMGLHQDGYEISEAPVISISIGDTALFRLGGTENRNKPWHDIPLLSGDVIIFGGANRRAFHGVPKVMANTAPLGCGLKEGRINITIRQVDL</sequence>
<dbReference type="PROSITE" id="PS51471">
    <property type="entry name" value="FE2OG_OXY"/>
    <property type="match status" value="1"/>
</dbReference>
<dbReference type="HOGENOM" id="CLU_039677_2_0_11"/>
<feature type="domain" description="Fe2OG dioxygenase" evidence="6">
    <location>
        <begin position="122"/>
        <end position="225"/>
    </location>
</feature>
<dbReference type="PANTHER" id="PTHR16557">
    <property type="entry name" value="ALKYLATED DNA REPAIR PROTEIN ALKB-RELATED"/>
    <property type="match status" value="1"/>
</dbReference>
<dbReference type="STRING" id="1121353.H924_00805"/>
<dbReference type="InterPro" id="IPR004574">
    <property type="entry name" value="Alkb"/>
</dbReference>
<dbReference type="InterPro" id="IPR027450">
    <property type="entry name" value="AlkB-like"/>
</dbReference>
<protein>
    <submittedName>
        <fullName evidence="7">DNA repair protein</fullName>
    </submittedName>
</protein>
<gene>
    <name evidence="7" type="ORF">H924_00805</name>
</gene>
<feature type="binding site" evidence="5">
    <location>
        <position position="196"/>
    </location>
    <ligand>
        <name>Fe cation</name>
        <dbReference type="ChEBI" id="CHEBI:24875"/>
        <note>catalytic</note>
    </ligand>
</feature>
<evidence type="ECO:0000313" key="8">
    <source>
        <dbReference type="Proteomes" id="UP000011760"/>
    </source>
</evidence>
<keyword evidence="4 5" id="KW-0408">Iron</keyword>
<feature type="binding site" evidence="5">
    <location>
        <position position="140"/>
    </location>
    <ligand>
        <name>Fe cation</name>
        <dbReference type="ChEBI" id="CHEBI:24875"/>
        <note>catalytic</note>
    </ligand>
</feature>
<evidence type="ECO:0000259" key="6">
    <source>
        <dbReference type="PROSITE" id="PS51471"/>
    </source>
</evidence>
<dbReference type="GO" id="GO:0035515">
    <property type="term" value="F:oxidative RNA demethylase activity"/>
    <property type="evidence" value="ECO:0007669"/>
    <property type="project" value="TreeGrafter"/>
</dbReference>
<keyword evidence="1 5" id="KW-0479">Metal-binding</keyword>
<evidence type="ECO:0000256" key="3">
    <source>
        <dbReference type="ARBA" id="ARBA00023002"/>
    </source>
</evidence>
<accession>M1UIQ5</accession>
<dbReference type="InterPro" id="IPR037151">
    <property type="entry name" value="AlkB-like_sf"/>
</dbReference>
<dbReference type="KEGG" id="ccn:H924_00805"/>
<dbReference type="GO" id="GO:0035513">
    <property type="term" value="P:oxidative RNA demethylation"/>
    <property type="evidence" value="ECO:0007669"/>
    <property type="project" value="TreeGrafter"/>
</dbReference>
<dbReference type="PANTHER" id="PTHR16557:SF2">
    <property type="entry name" value="NUCLEIC ACID DIOXYGENASE ALKBH1"/>
    <property type="match status" value="1"/>
</dbReference>
<evidence type="ECO:0000256" key="4">
    <source>
        <dbReference type="ARBA" id="ARBA00023004"/>
    </source>
</evidence>
<dbReference type="RefSeq" id="WP_015650074.1">
    <property type="nucleotide sequence ID" value="NC_020506.1"/>
</dbReference>
<evidence type="ECO:0000256" key="2">
    <source>
        <dbReference type="ARBA" id="ARBA00022964"/>
    </source>
</evidence>
<dbReference type="OrthoDB" id="9796932at2"/>
<dbReference type="GO" id="GO:0035516">
    <property type="term" value="F:broad specificity oxidative DNA demethylase activity"/>
    <property type="evidence" value="ECO:0007669"/>
    <property type="project" value="TreeGrafter"/>
</dbReference>
<reference evidence="7 8" key="1">
    <citation type="submission" date="2013-02" db="EMBL/GenBank/DDBJ databases">
        <title>The complete genome sequence of Corynebacterium callunae DSM 20147.</title>
        <authorList>
            <person name="Ruckert C."/>
            <person name="Albersmeier A."/>
            <person name="Kalinowski J."/>
        </authorList>
    </citation>
    <scope>NUCLEOTIDE SEQUENCE [LARGE SCALE GENOMIC DNA]</scope>
    <source>
        <strain evidence="7 8">DSM 20147</strain>
    </source>
</reference>
<feature type="binding site" evidence="5">
    <location>
        <position position="142"/>
    </location>
    <ligand>
        <name>Fe cation</name>
        <dbReference type="ChEBI" id="CHEBI:24875"/>
        <note>catalytic</note>
    </ligand>
</feature>